<dbReference type="EMBL" id="NIDE01000002">
    <property type="protein sequence ID" value="OWK45804.1"/>
    <property type="molecule type" value="Genomic_DNA"/>
</dbReference>
<organism evidence="1 2">
    <name type="scientific">Fimbriiglobus ruber</name>
    <dbReference type="NCBI Taxonomy" id="1908690"/>
    <lineage>
        <taxon>Bacteria</taxon>
        <taxon>Pseudomonadati</taxon>
        <taxon>Planctomycetota</taxon>
        <taxon>Planctomycetia</taxon>
        <taxon>Gemmatales</taxon>
        <taxon>Gemmataceae</taxon>
        <taxon>Fimbriiglobus</taxon>
    </lineage>
</organism>
<dbReference type="Proteomes" id="UP000214646">
    <property type="component" value="Unassembled WGS sequence"/>
</dbReference>
<reference evidence="2" key="1">
    <citation type="submission" date="2017-06" db="EMBL/GenBank/DDBJ databases">
        <title>Genome analysis of Fimbriiglobus ruber SP5, the first member of the order Planctomycetales with confirmed chitinolytic capability.</title>
        <authorList>
            <person name="Ravin N.V."/>
            <person name="Rakitin A.L."/>
            <person name="Ivanova A.A."/>
            <person name="Beletsky A.V."/>
            <person name="Kulichevskaya I.S."/>
            <person name="Mardanov A.V."/>
            <person name="Dedysh S.N."/>
        </authorList>
    </citation>
    <scope>NUCLEOTIDE SEQUENCE [LARGE SCALE GENOMIC DNA]</scope>
    <source>
        <strain evidence="2">SP5</strain>
    </source>
</reference>
<dbReference type="AlphaFoldDB" id="A0A225E1Z9"/>
<proteinExistence type="predicted"/>
<keyword evidence="2" id="KW-1185">Reference proteome</keyword>
<evidence type="ECO:0000313" key="2">
    <source>
        <dbReference type="Proteomes" id="UP000214646"/>
    </source>
</evidence>
<accession>A0A225E1Z9</accession>
<name>A0A225E1Z9_9BACT</name>
<sequence>MVECLADRNAVVRGVEDVLGRADPGAGGAGAGARVRLTAG</sequence>
<gene>
    <name evidence="1" type="ORF">FRUB_02135</name>
</gene>
<evidence type="ECO:0000313" key="1">
    <source>
        <dbReference type="EMBL" id="OWK45804.1"/>
    </source>
</evidence>
<protein>
    <submittedName>
        <fullName evidence="1">Uncharacterized protein</fullName>
    </submittedName>
</protein>
<comment type="caution">
    <text evidence="1">The sequence shown here is derived from an EMBL/GenBank/DDBJ whole genome shotgun (WGS) entry which is preliminary data.</text>
</comment>